<feature type="compositionally biased region" description="Basic and acidic residues" evidence="3">
    <location>
        <begin position="179"/>
        <end position="222"/>
    </location>
</feature>
<dbReference type="AlphaFoldDB" id="A0A8H7QXV6"/>
<dbReference type="InterPro" id="IPR002075">
    <property type="entry name" value="NTF2_dom"/>
</dbReference>
<dbReference type="PROSITE" id="PS50102">
    <property type="entry name" value="RRM"/>
    <property type="match status" value="1"/>
</dbReference>
<dbReference type="Proteomes" id="UP000603453">
    <property type="component" value="Unassembled WGS sequence"/>
</dbReference>
<feature type="compositionally biased region" description="Low complexity" evidence="3">
    <location>
        <begin position="503"/>
        <end position="513"/>
    </location>
</feature>
<feature type="compositionally biased region" description="Polar residues" evidence="3">
    <location>
        <begin position="485"/>
        <end position="497"/>
    </location>
</feature>
<dbReference type="GO" id="GO:1990904">
    <property type="term" value="C:ribonucleoprotein complex"/>
    <property type="evidence" value="ECO:0007669"/>
    <property type="project" value="TreeGrafter"/>
</dbReference>
<proteinExistence type="predicted"/>
<dbReference type="Pfam" id="PF00076">
    <property type="entry name" value="RRM_1"/>
    <property type="match status" value="1"/>
</dbReference>
<comment type="caution">
    <text evidence="6">The sequence shown here is derived from an EMBL/GenBank/DDBJ whole genome shotgun (WGS) entry which is preliminary data.</text>
</comment>
<dbReference type="EMBL" id="JAEPRD010000094">
    <property type="protein sequence ID" value="KAG2199576.1"/>
    <property type="molecule type" value="Genomic_DNA"/>
</dbReference>
<evidence type="ECO:0000313" key="7">
    <source>
        <dbReference type="Proteomes" id="UP000603453"/>
    </source>
</evidence>
<dbReference type="SUPFAM" id="SSF54427">
    <property type="entry name" value="NTF2-like"/>
    <property type="match status" value="1"/>
</dbReference>
<dbReference type="InterPro" id="IPR032710">
    <property type="entry name" value="NTF2-like_dom_sf"/>
</dbReference>
<feature type="compositionally biased region" description="Low complexity" evidence="3">
    <location>
        <begin position="223"/>
        <end position="235"/>
    </location>
</feature>
<dbReference type="Pfam" id="PF02136">
    <property type="entry name" value="NTF2"/>
    <property type="match status" value="1"/>
</dbReference>
<feature type="compositionally biased region" description="Low complexity" evidence="3">
    <location>
        <begin position="383"/>
        <end position="395"/>
    </location>
</feature>
<feature type="region of interest" description="Disordered" evidence="3">
    <location>
        <begin position="483"/>
        <end position="545"/>
    </location>
</feature>
<dbReference type="SUPFAM" id="SSF54928">
    <property type="entry name" value="RNA-binding domain, RBD"/>
    <property type="match status" value="1"/>
</dbReference>
<dbReference type="PANTHER" id="PTHR10693:SF20">
    <property type="entry name" value="AT27578P"/>
    <property type="match status" value="1"/>
</dbReference>
<feature type="domain" description="NTF2" evidence="5">
    <location>
        <begin position="12"/>
        <end position="128"/>
    </location>
</feature>
<dbReference type="InterPro" id="IPR035979">
    <property type="entry name" value="RBD_domain_sf"/>
</dbReference>
<evidence type="ECO:0000256" key="1">
    <source>
        <dbReference type="ARBA" id="ARBA00022884"/>
    </source>
</evidence>
<dbReference type="PROSITE" id="PS50177">
    <property type="entry name" value="NTF2_DOMAIN"/>
    <property type="match status" value="1"/>
</dbReference>
<organism evidence="6 7">
    <name type="scientific">Mucor saturninus</name>
    <dbReference type="NCBI Taxonomy" id="64648"/>
    <lineage>
        <taxon>Eukaryota</taxon>
        <taxon>Fungi</taxon>
        <taxon>Fungi incertae sedis</taxon>
        <taxon>Mucoromycota</taxon>
        <taxon>Mucoromycotina</taxon>
        <taxon>Mucoromycetes</taxon>
        <taxon>Mucorales</taxon>
        <taxon>Mucorineae</taxon>
        <taxon>Mucoraceae</taxon>
        <taxon>Mucor</taxon>
    </lineage>
</organism>
<dbReference type="GO" id="GO:0005829">
    <property type="term" value="C:cytosol"/>
    <property type="evidence" value="ECO:0007669"/>
    <property type="project" value="TreeGrafter"/>
</dbReference>
<feature type="compositionally biased region" description="Gly residues" evidence="3">
    <location>
        <begin position="514"/>
        <end position="524"/>
    </location>
</feature>
<feature type="compositionally biased region" description="Basic and acidic residues" evidence="3">
    <location>
        <begin position="236"/>
        <end position="294"/>
    </location>
</feature>
<dbReference type="PANTHER" id="PTHR10693">
    <property type="entry name" value="RAS GTPASE-ACTIVATING PROTEIN-BINDING PROTEIN"/>
    <property type="match status" value="1"/>
</dbReference>
<evidence type="ECO:0000313" key="6">
    <source>
        <dbReference type="EMBL" id="KAG2199576.1"/>
    </source>
</evidence>
<evidence type="ECO:0000259" key="5">
    <source>
        <dbReference type="PROSITE" id="PS50177"/>
    </source>
</evidence>
<dbReference type="InterPro" id="IPR039539">
    <property type="entry name" value="Ras_GTPase_bind_prot"/>
</dbReference>
<reference evidence="6" key="1">
    <citation type="submission" date="2020-12" db="EMBL/GenBank/DDBJ databases">
        <title>Metabolic potential, ecology and presence of endohyphal bacteria is reflected in genomic diversity of Mucoromycotina.</title>
        <authorList>
            <person name="Muszewska A."/>
            <person name="Okrasinska A."/>
            <person name="Steczkiewicz K."/>
            <person name="Drgas O."/>
            <person name="Orlowska M."/>
            <person name="Perlinska-Lenart U."/>
            <person name="Aleksandrzak-Piekarczyk T."/>
            <person name="Szatraj K."/>
            <person name="Zielenkiewicz U."/>
            <person name="Pilsyk S."/>
            <person name="Malc E."/>
            <person name="Mieczkowski P."/>
            <person name="Kruszewska J.S."/>
            <person name="Biernat P."/>
            <person name="Pawlowska J."/>
        </authorList>
    </citation>
    <scope>NUCLEOTIDE SEQUENCE</scope>
    <source>
        <strain evidence="6">WA0000017839</strain>
    </source>
</reference>
<name>A0A8H7QXV6_9FUNG</name>
<protein>
    <submittedName>
        <fullName evidence="6">Uncharacterized protein</fullName>
    </submittedName>
</protein>
<dbReference type="GO" id="GO:0003729">
    <property type="term" value="F:mRNA binding"/>
    <property type="evidence" value="ECO:0007669"/>
    <property type="project" value="TreeGrafter"/>
</dbReference>
<evidence type="ECO:0000256" key="2">
    <source>
        <dbReference type="PROSITE-ProRule" id="PRU00176"/>
    </source>
</evidence>
<dbReference type="Gene3D" id="3.30.70.330">
    <property type="match status" value="1"/>
</dbReference>
<dbReference type="FunFam" id="3.10.450.50:FF:000003">
    <property type="entry name" value="Nuclear transport factor 2 family protein"/>
    <property type="match status" value="1"/>
</dbReference>
<feature type="domain" description="RRM" evidence="4">
    <location>
        <begin position="411"/>
        <end position="481"/>
    </location>
</feature>
<dbReference type="GO" id="GO:1990861">
    <property type="term" value="C:Ubp3-Bre5 deubiquitination complex"/>
    <property type="evidence" value="ECO:0007669"/>
    <property type="project" value="TreeGrafter"/>
</dbReference>
<gene>
    <name evidence="6" type="ORF">INT47_012176</name>
</gene>
<keyword evidence="7" id="KW-1185">Reference proteome</keyword>
<dbReference type="CDD" id="cd00780">
    <property type="entry name" value="NTF2"/>
    <property type="match status" value="1"/>
</dbReference>
<accession>A0A8H7QXV6</accession>
<feature type="region of interest" description="Disordered" evidence="3">
    <location>
        <begin position="179"/>
        <end position="409"/>
    </location>
</feature>
<sequence length="545" mass="60328">MAAPNSLDLQDVGFIFVREYYTFLHKKPYRLHAFYSDDSIFVRGDEGTDPVNVKGKEEIRKKIEACHFEDCKVLVTQVDSQGSADNGILVQVLGEMCNGNGPSQKFSQTFFLATQPNGYYILNDIFRFLKDEVEIDYYTCEDDTKHNTETLVIDMPTVNHQQVEEERKLEQLRLDQLKEEEERKQEALKKEEEERKKREEEELKKQEEALIKKQEHLRKEQEAAAAAAAAAATAAKKLEEENARKEEEQAKKEELAKKEKEAKPSLDHNKKEEGVVEEKKKSSKADKGKKDQQRKEHKAAAAAAAAAAATNGTATPPTTTAPTAPTSWAALTAAAAAAPPPASPVTGTVTPTPAAPSPLPTVATVEAPVTPSTNTNNPEKAPQQQQQQQQQQQHQQHQKSQAQNGPKKETTHIFVKNVTDAITEEQLAEAFNKIGPVKSCNISRSRNCGFLEFEQLESAQKALAQNRVSVGSYIVLAEERRFNSGPRNNYGRPQQSYNDRRPNTNNNNNNNNRRGGGGANGGPNNGPSRVNNNQPGKGRGAPTPK</sequence>
<dbReference type="InterPro" id="IPR012677">
    <property type="entry name" value="Nucleotide-bd_a/b_plait_sf"/>
</dbReference>
<dbReference type="GO" id="GO:0016579">
    <property type="term" value="P:protein deubiquitination"/>
    <property type="evidence" value="ECO:0007669"/>
    <property type="project" value="TreeGrafter"/>
</dbReference>
<evidence type="ECO:0000259" key="4">
    <source>
        <dbReference type="PROSITE" id="PS50102"/>
    </source>
</evidence>
<dbReference type="InterPro" id="IPR000504">
    <property type="entry name" value="RRM_dom"/>
</dbReference>
<dbReference type="CDD" id="cd00590">
    <property type="entry name" value="RRM_SF"/>
    <property type="match status" value="1"/>
</dbReference>
<keyword evidence="1 2" id="KW-0694">RNA-binding</keyword>
<evidence type="ECO:0000256" key="3">
    <source>
        <dbReference type="SAM" id="MobiDB-lite"/>
    </source>
</evidence>
<dbReference type="OrthoDB" id="339151at2759"/>
<dbReference type="Gene3D" id="3.10.450.50">
    <property type="match status" value="1"/>
</dbReference>
<dbReference type="GO" id="GO:0034517">
    <property type="term" value="P:ribophagy"/>
    <property type="evidence" value="ECO:0007669"/>
    <property type="project" value="TreeGrafter"/>
</dbReference>
<dbReference type="InterPro" id="IPR018222">
    <property type="entry name" value="Nuclear_transport_factor_2_euk"/>
</dbReference>
<dbReference type="SMART" id="SM00360">
    <property type="entry name" value="RRM"/>
    <property type="match status" value="1"/>
</dbReference>
<feature type="compositionally biased region" description="Low complexity" evidence="3">
    <location>
        <begin position="300"/>
        <end position="337"/>
    </location>
</feature>